<organism evidence="12 13">
    <name type="scientific">Podospora australis</name>
    <dbReference type="NCBI Taxonomy" id="1536484"/>
    <lineage>
        <taxon>Eukaryota</taxon>
        <taxon>Fungi</taxon>
        <taxon>Dikarya</taxon>
        <taxon>Ascomycota</taxon>
        <taxon>Pezizomycotina</taxon>
        <taxon>Sordariomycetes</taxon>
        <taxon>Sordariomycetidae</taxon>
        <taxon>Sordariales</taxon>
        <taxon>Podosporaceae</taxon>
        <taxon>Podospora</taxon>
    </lineage>
</organism>
<keyword evidence="7" id="KW-1015">Disulfide bond</keyword>
<comment type="caution">
    <text evidence="9">Lacks conserved residue(s) required for the propagation of feature annotation.</text>
</comment>
<protein>
    <recommendedName>
        <fullName evidence="11">CFEM domain-containing protein</fullName>
    </recommendedName>
</protein>
<evidence type="ECO:0000313" key="12">
    <source>
        <dbReference type="EMBL" id="KAK4187860.1"/>
    </source>
</evidence>
<feature type="domain" description="CFEM" evidence="11">
    <location>
        <begin position="21"/>
        <end position="146"/>
    </location>
</feature>
<evidence type="ECO:0000256" key="7">
    <source>
        <dbReference type="ARBA" id="ARBA00023157"/>
    </source>
</evidence>
<comment type="caution">
    <text evidence="12">The sequence shown here is derived from an EMBL/GenBank/DDBJ whole genome shotgun (WGS) entry which is preliminary data.</text>
</comment>
<evidence type="ECO:0000259" key="11">
    <source>
        <dbReference type="PROSITE" id="PS52012"/>
    </source>
</evidence>
<evidence type="ECO:0000256" key="4">
    <source>
        <dbReference type="ARBA" id="ARBA00022525"/>
    </source>
</evidence>
<evidence type="ECO:0000313" key="13">
    <source>
        <dbReference type="Proteomes" id="UP001302126"/>
    </source>
</evidence>
<keyword evidence="13" id="KW-1185">Reference proteome</keyword>
<evidence type="ECO:0000256" key="2">
    <source>
        <dbReference type="ARBA" id="ARBA00004613"/>
    </source>
</evidence>
<keyword evidence="4" id="KW-0964">Secreted</keyword>
<comment type="subcellular location">
    <subcellularLocation>
        <location evidence="1">Membrane</location>
        <topology evidence="1">Lipid-anchor</topology>
        <topology evidence="1">GPI-anchor</topology>
    </subcellularLocation>
    <subcellularLocation>
        <location evidence="2">Secreted</location>
    </subcellularLocation>
</comment>
<keyword evidence="5" id="KW-0336">GPI-anchor</keyword>
<reference evidence="12" key="2">
    <citation type="submission" date="2023-05" db="EMBL/GenBank/DDBJ databases">
        <authorList>
            <consortium name="Lawrence Berkeley National Laboratory"/>
            <person name="Steindorff A."/>
            <person name="Hensen N."/>
            <person name="Bonometti L."/>
            <person name="Westerberg I."/>
            <person name="Brannstrom I.O."/>
            <person name="Guillou S."/>
            <person name="Cros-Aarteil S."/>
            <person name="Calhoun S."/>
            <person name="Haridas S."/>
            <person name="Kuo A."/>
            <person name="Mondo S."/>
            <person name="Pangilinan J."/>
            <person name="Riley R."/>
            <person name="Labutti K."/>
            <person name="Andreopoulos B."/>
            <person name="Lipzen A."/>
            <person name="Chen C."/>
            <person name="Yanf M."/>
            <person name="Daum C."/>
            <person name="Ng V."/>
            <person name="Clum A."/>
            <person name="Ohm R."/>
            <person name="Martin F."/>
            <person name="Silar P."/>
            <person name="Natvig D."/>
            <person name="Lalanne C."/>
            <person name="Gautier V."/>
            <person name="Ament-Velasquez S.L."/>
            <person name="Kruys A."/>
            <person name="Hutchinson M.I."/>
            <person name="Powell A.J."/>
            <person name="Barry K."/>
            <person name="Miller A.N."/>
            <person name="Grigoriev I.V."/>
            <person name="Debuchy R."/>
            <person name="Gladieux P."/>
            <person name="Thoren M.H."/>
            <person name="Johannesson H."/>
        </authorList>
    </citation>
    <scope>NUCLEOTIDE SEQUENCE</scope>
    <source>
        <strain evidence="12">PSN309</strain>
    </source>
</reference>
<proteinExistence type="inferred from homology"/>
<gene>
    <name evidence="12" type="ORF">QBC35DRAFT_463476</name>
</gene>
<keyword evidence="10" id="KW-0472">Membrane</keyword>
<evidence type="ECO:0000256" key="8">
    <source>
        <dbReference type="ARBA" id="ARBA00023288"/>
    </source>
</evidence>
<keyword evidence="10" id="KW-0812">Transmembrane</keyword>
<keyword evidence="10" id="KW-1133">Transmembrane helix</keyword>
<dbReference type="PROSITE" id="PS52012">
    <property type="entry name" value="CFEM"/>
    <property type="match status" value="1"/>
</dbReference>
<evidence type="ECO:0000256" key="1">
    <source>
        <dbReference type="ARBA" id="ARBA00004589"/>
    </source>
</evidence>
<dbReference type="EMBL" id="MU864396">
    <property type="protein sequence ID" value="KAK4187860.1"/>
    <property type="molecule type" value="Genomic_DNA"/>
</dbReference>
<evidence type="ECO:0000256" key="6">
    <source>
        <dbReference type="ARBA" id="ARBA00022729"/>
    </source>
</evidence>
<keyword evidence="5" id="KW-0325">Glycoprotein</keyword>
<reference evidence="12" key="1">
    <citation type="journal article" date="2023" name="Mol. Phylogenet. Evol.">
        <title>Genome-scale phylogeny and comparative genomics of the fungal order Sordariales.</title>
        <authorList>
            <person name="Hensen N."/>
            <person name="Bonometti L."/>
            <person name="Westerberg I."/>
            <person name="Brannstrom I.O."/>
            <person name="Guillou S."/>
            <person name="Cros-Aarteil S."/>
            <person name="Calhoun S."/>
            <person name="Haridas S."/>
            <person name="Kuo A."/>
            <person name="Mondo S."/>
            <person name="Pangilinan J."/>
            <person name="Riley R."/>
            <person name="LaButti K."/>
            <person name="Andreopoulos B."/>
            <person name="Lipzen A."/>
            <person name="Chen C."/>
            <person name="Yan M."/>
            <person name="Daum C."/>
            <person name="Ng V."/>
            <person name="Clum A."/>
            <person name="Steindorff A."/>
            <person name="Ohm R.A."/>
            <person name="Martin F."/>
            <person name="Silar P."/>
            <person name="Natvig D.O."/>
            <person name="Lalanne C."/>
            <person name="Gautier V."/>
            <person name="Ament-Velasquez S.L."/>
            <person name="Kruys A."/>
            <person name="Hutchinson M.I."/>
            <person name="Powell A.J."/>
            <person name="Barry K."/>
            <person name="Miller A.N."/>
            <person name="Grigoriev I.V."/>
            <person name="Debuchy R."/>
            <person name="Gladieux P."/>
            <person name="Hiltunen Thoren M."/>
            <person name="Johannesson H."/>
        </authorList>
    </citation>
    <scope>NUCLEOTIDE SEQUENCE</scope>
    <source>
        <strain evidence="12">PSN309</strain>
    </source>
</reference>
<evidence type="ECO:0000256" key="9">
    <source>
        <dbReference type="PROSITE-ProRule" id="PRU01356"/>
    </source>
</evidence>
<dbReference type="GO" id="GO:0098552">
    <property type="term" value="C:side of membrane"/>
    <property type="evidence" value="ECO:0007669"/>
    <property type="project" value="UniProtKB-KW"/>
</dbReference>
<evidence type="ECO:0000256" key="3">
    <source>
        <dbReference type="ARBA" id="ARBA00010031"/>
    </source>
</evidence>
<accession>A0AAN6WTF3</accession>
<keyword evidence="8" id="KW-0449">Lipoprotein</keyword>
<sequence>MRDFTMATQTFRLFLVLCFISTVPIFSLAALSGGISINGEPGYQSLRACAQGCFCCNNARPELGIEGLGCYPGWLNKCFCRTDQLAIATKFLSKCIYERCVQGDAGPDYHEATSVYVSYCVAAGYTPVVVVNVTPTIEPTVEPAVTTSTTTQETGSAAVTVSVTKITVVTQTVSSDSPATRELPLLSPVALAILAGLYLTGAFDL</sequence>
<dbReference type="InterPro" id="IPR008427">
    <property type="entry name" value="Extracellular_membr_CFEM_dom"/>
</dbReference>
<dbReference type="AlphaFoldDB" id="A0AAN6WTF3"/>
<comment type="similarity">
    <text evidence="3">Belongs to the RBT5 family.</text>
</comment>
<evidence type="ECO:0000256" key="10">
    <source>
        <dbReference type="SAM" id="Phobius"/>
    </source>
</evidence>
<dbReference type="Proteomes" id="UP001302126">
    <property type="component" value="Unassembled WGS sequence"/>
</dbReference>
<dbReference type="GO" id="GO:0005576">
    <property type="term" value="C:extracellular region"/>
    <property type="evidence" value="ECO:0007669"/>
    <property type="project" value="UniProtKB-SubCell"/>
</dbReference>
<name>A0AAN6WTF3_9PEZI</name>
<keyword evidence="6" id="KW-0732">Signal</keyword>
<feature type="transmembrane region" description="Helical" evidence="10">
    <location>
        <begin position="12"/>
        <end position="37"/>
    </location>
</feature>
<evidence type="ECO:0000256" key="5">
    <source>
        <dbReference type="ARBA" id="ARBA00022622"/>
    </source>
</evidence>